<dbReference type="PROSITE" id="PS51745">
    <property type="entry name" value="PB1"/>
    <property type="match status" value="1"/>
</dbReference>
<dbReference type="Gene3D" id="3.10.20.90">
    <property type="entry name" value="Phosphatidylinositol 3-kinase Catalytic Subunit, Chain A, domain 1"/>
    <property type="match status" value="1"/>
</dbReference>
<keyword evidence="8 10" id="KW-0927">Auxin signaling pathway</keyword>
<dbReference type="OrthoDB" id="652411at2759"/>
<organism evidence="12 13">
    <name type="scientific">Carpinus fangiana</name>
    <dbReference type="NCBI Taxonomy" id="176857"/>
    <lineage>
        <taxon>Eukaryota</taxon>
        <taxon>Viridiplantae</taxon>
        <taxon>Streptophyta</taxon>
        <taxon>Embryophyta</taxon>
        <taxon>Tracheophyta</taxon>
        <taxon>Spermatophyta</taxon>
        <taxon>Magnoliopsida</taxon>
        <taxon>eudicotyledons</taxon>
        <taxon>Gunneridae</taxon>
        <taxon>Pentapetalae</taxon>
        <taxon>rosids</taxon>
        <taxon>fabids</taxon>
        <taxon>Fagales</taxon>
        <taxon>Betulaceae</taxon>
        <taxon>Carpinus</taxon>
    </lineage>
</organism>
<dbReference type="PANTHER" id="PTHR31734:SF94">
    <property type="entry name" value="AUXIN-RESPONSIVE PROTEIN IAA30"/>
    <property type="match status" value="1"/>
</dbReference>
<keyword evidence="5 10" id="KW-0805">Transcription regulation</keyword>
<accession>A0A5N6RDQ4</accession>
<keyword evidence="7 10" id="KW-0539">Nucleus</keyword>
<name>A0A5N6RDQ4_9ROSI</name>
<evidence type="ECO:0000256" key="8">
    <source>
        <dbReference type="ARBA" id="ARBA00023294"/>
    </source>
</evidence>
<proteinExistence type="inferred from homology"/>
<keyword evidence="4 10" id="KW-0678">Repressor</keyword>
<keyword evidence="13" id="KW-1185">Reference proteome</keyword>
<dbReference type="Proteomes" id="UP000327013">
    <property type="component" value="Chromosome 6"/>
</dbReference>
<protein>
    <recommendedName>
        <fullName evidence="10">Auxin-responsive protein</fullName>
    </recommendedName>
</protein>
<dbReference type="InterPro" id="IPR003311">
    <property type="entry name" value="AUX_IAA"/>
</dbReference>
<dbReference type="AlphaFoldDB" id="A0A5N6RDQ4"/>
<evidence type="ECO:0000256" key="5">
    <source>
        <dbReference type="ARBA" id="ARBA00023015"/>
    </source>
</evidence>
<evidence type="ECO:0000313" key="13">
    <source>
        <dbReference type="Proteomes" id="UP000327013"/>
    </source>
</evidence>
<dbReference type="GO" id="GO:0006355">
    <property type="term" value="P:regulation of DNA-templated transcription"/>
    <property type="evidence" value="ECO:0007669"/>
    <property type="project" value="InterPro"/>
</dbReference>
<evidence type="ECO:0000256" key="1">
    <source>
        <dbReference type="ARBA" id="ARBA00004123"/>
    </source>
</evidence>
<feature type="domain" description="PB1" evidence="11">
    <location>
        <begin position="42"/>
        <end position="115"/>
    </location>
</feature>
<gene>
    <name evidence="12" type="ORF">FH972_015755</name>
</gene>
<dbReference type="EMBL" id="CM017326">
    <property type="protein sequence ID" value="KAE8077165.1"/>
    <property type="molecule type" value="Genomic_DNA"/>
</dbReference>
<dbReference type="InterPro" id="IPR033389">
    <property type="entry name" value="AUX/IAA_dom"/>
</dbReference>
<comment type="similarity">
    <text evidence="2 10">Belongs to the Aux/IAA family.</text>
</comment>
<keyword evidence="6 10" id="KW-0804">Transcription</keyword>
<evidence type="ECO:0000256" key="3">
    <source>
        <dbReference type="ARBA" id="ARBA00011726"/>
    </source>
</evidence>
<sequence>MDEREDVSTDLKLGLSTSSFDENGVSASLRQQPLNDLQDRPSLFIKVFMDGIPIGRKVNVFAQNEYDSLIRTINIMFPTTNIYSGADRVHSEKYHVLIYEDMEGDWLMVGDVPWE</sequence>
<comment type="function">
    <text evidence="9">Aux/IAA proteins are short-lived transcriptional factors that function as repressors of early auxin response genes at low auxin concentrations. Repression is thought to result from the interaction with auxin response factors (ARFs), proteins that bind to the auxin-responsive promoter element (AuxRE). Formation of heterodimers with ARF proteins may alter their ability to modulate early auxin response genes expression.</text>
</comment>
<evidence type="ECO:0000256" key="9">
    <source>
        <dbReference type="ARBA" id="ARBA00025283"/>
    </source>
</evidence>
<evidence type="ECO:0000256" key="4">
    <source>
        <dbReference type="ARBA" id="ARBA00022491"/>
    </source>
</evidence>
<comment type="subunit">
    <text evidence="3 10">Homodimers and heterodimers.</text>
</comment>
<dbReference type="GO" id="GO:0009734">
    <property type="term" value="P:auxin-activated signaling pathway"/>
    <property type="evidence" value="ECO:0007669"/>
    <property type="project" value="UniProtKB-UniRule"/>
</dbReference>
<reference evidence="12 13" key="1">
    <citation type="submission" date="2019-06" db="EMBL/GenBank/DDBJ databases">
        <title>A chromosomal-level reference genome of Carpinus fangiana (Coryloideae, Betulaceae).</title>
        <authorList>
            <person name="Yang X."/>
            <person name="Wang Z."/>
            <person name="Zhang L."/>
            <person name="Hao G."/>
            <person name="Liu J."/>
            <person name="Yang Y."/>
        </authorList>
    </citation>
    <scope>NUCLEOTIDE SEQUENCE [LARGE SCALE GENOMIC DNA]</scope>
    <source>
        <strain evidence="12">Cfa_2016G</strain>
        <tissue evidence="12">Leaf</tissue>
    </source>
</reference>
<evidence type="ECO:0000313" key="12">
    <source>
        <dbReference type="EMBL" id="KAE8077165.1"/>
    </source>
</evidence>
<evidence type="ECO:0000256" key="2">
    <source>
        <dbReference type="ARBA" id="ARBA00006728"/>
    </source>
</evidence>
<comment type="subcellular location">
    <subcellularLocation>
        <location evidence="1 10">Nucleus</location>
    </subcellularLocation>
</comment>
<dbReference type="GO" id="GO:0005634">
    <property type="term" value="C:nucleus"/>
    <property type="evidence" value="ECO:0007669"/>
    <property type="project" value="UniProtKB-SubCell"/>
</dbReference>
<dbReference type="PANTHER" id="PTHR31734">
    <property type="entry name" value="AUXIN-RESPONSIVE PROTEIN IAA17"/>
    <property type="match status" value="1"/>
</dbReference>
<dbReference type="Pfam" id="PF02309">
    <property type="entry name" value="AUX_IAA"/>
    <property type="match status" value="1"/>
</dbReference>
<dbReference type="InterPro" id="IPR053793">
    <property type="entry name" value="PB1-like"/>
</dbReference>
<evidence type="ECO:0000256" key="6">
    <source>
        <dbReference type="ARBA" id="ARBA00023163"/>
    </source>
</evidence>
<evidence type="ECO:0000256" key="10">
    <source>
        <dbReference type="RuleBase" id="RU004549"/>
    </source>
</evidence>
<dbReference type="SUPFAM" id="SSF54277">
    <property type="entry name" value="CAD &amp; PB1 domains"/>
    <property type="match status" value="1"/>
</dbReference>
<evidence type="ECO:0000259" key="11">
    <source>
        <dbReference type="PROSITE" id="PS51745"/>
    </source>
</evidence>
<evidence type="ECO:0000256" key="7">
    <source>
        <dbReference type="ARBA" id="ARBA00023242"/>
    </source>
</evidence>